<accession>A0A1B7SGH7</accession>
<dbReference type="HAMAP" id="MF_03141">
    <property type="entry name" value="lis1"/>
    <property type="match status" value="1"/>
</dbReference>
<dbReference type="GO" id="GO:0005737">
    <property type="term" value="C:cytoplasm"/>
    <property type="evidence" value="ECO:0007669"/>
    <property type="project" value="UniProtKB-UniRule"/>
</dbReference>
<dbReference type="EMBL" id="JAEUBD010000526">
    <property type="protein sequence ID" value="KAH3673813.1"/>
    <property type="molecule type" value="Genomic_DNA"/>
</dbReference>
<comment type="similarity">
    <text evidence="1">Belongs to the WD repeat LIS1/nudF family.</text>
</comment>
<dbReference type="AlphaFoldDB" id="A0A1B7SGH7"/>
<sequence length="474" mass="53220">MNYAVLSDRQRSELNKAVIQYLDGIINDSAVVSELRSRLGVPAHENSDTLPNNYLEKKWATVVRLQKRIYDMEKEIREYKELVDNYSELLEAAGGMDIRRDKLEWIPSRVKAVLKLHKGSVTCVSIHPFEPVVVTGSQDGTIAFWNLLDLTEPERVIRNAHTRTINALEFQSRENTVDSTKMVLLASCSSDLLIKLWDSKTGQLVRVLTGHDHLVSGLKFNPADEMQLVSCSRDQSVKIWDVVSGWCLRTIKGHSDWVRKVDVSSNGEYILSCSNDQSVRLAHFATGAGISLCLGSEQVIEDSIFLPAETNKYIDPLLDINDETYDVLGYKYCVSGGRDCMLRIWKLRVPDLTNPERPCPSSNPKAVLLHEFKAHSSWIRSFSMHPNGYYLASCGDDKLIKVWDFRTLASSGQLGPVAQLRGHENFVNVIAFAAPVVSETSSTNDKIKNRKLLEGGIRCYLVSGSADNTARVWI</sequence>
<dbReference type="Pfam" id="PF23869">
    <property type="entry name" value="Beta-prop_WDR75_1st"/>
    <property type="match status" value="1"/>
</dbReference>
<comment type="subcellular location">
    <subcellularLocation>
        <location evidence="1">Cytoplasm</location>
        <location evidence="1">Cytoskeleton</location>
    </subcellularLocation>
    <subcellularLocation>
        <location evidence="1">Cytoplasm</location>
        <location evidence="1">Cytoskeleton</location>
        <location evidence="1">Spindle pole</location>
    </subcellularLocation>
    <text evidence="1">Localizes to the plus ends of microtubules and the mitotic spindle poles.</text>
</comment>
<dbReference type="GO" id="GO:0051012">
    <property type="term" value="P:microtubule sliding"/>
    <property type="evidence" value="ECO:0007669"/>
    <property type="project" value="UniProtKB-UniRule"/>
</dbReference>
<dbReference type="GO" id="GO:0051301">
    <property type="term" value="P:cell division"/>
    <property type="evidence" value="ECO:0007669"/>
    <property type="project" value="UniProtKB-KW"/>
</dbReference>
<dbReference type="InterPro" id="IPR001680">
    <property type="entry name" value="WD40_rpt"/>
</dbReference>
<dbReference type="SMART" id="SM00320">
    <property type="entry name" value="WD40"/>
    <property type="match status" value="7"/>
</dbReference>
<dbReference type="GO" id="GO:0000132">
    <property type="term" value="P:establishment of mitotic spindle orientation"/>
    <property type="evidence" value="ECO:0007669"/>
    <property type="project" value="UniProtKB-UniRule"/>
</dbReference>
<keyword evidence="1" id="KW-0175">Coiled coil</keyword>
<feature type="coiled-coil region" evidence="1">
    <location>
        <begin position="62"/>
        <end position="92"/>
    </location>
</feature>
<dbReference type="Pfam" id="PF00400">
    <property type="entry name" value="WD40"/>
    <property type="match status" value="3"/>
</dbReference>
<keyword evidence="1" id="KW-0498">Mitosis</keyword>
<keyword evidence="1" id="KW-0813">Transport</keyword>
<reference evidence="2" key="2">
    <citation type="submission" date="2021-01" db="EMBL/GenBank/DDBJ databases">
        <authorList>
            <person name="Schikora-Tamarit M.A."/>
        </authorList>
    </citation>
    <scope>NUCLEOTIDE SEQUENCE</scope>
    <source>
        <strain evidence="2">NCAIM Y.01608</strain>
    </source>
</reference>
<keyword evidence="1" id="KW-0132">Cell division</keyword>
<dbReference type="PRINTS" id="PR00320">
    <property type="entry name" value="GPROTEINBRPT"/>
</dbReference>
<dbReference type="InterPro" id="IPR020472">
    <property type="entry name" value="WD40_PAC1"/>
</dbReference>
<dbReference type="GO" id="GO:0070840">
    <property type="term" value="F:dynein complex binding"/>
    <property type="evidence" value="ECO:0007669"/>
    <property type="project" value="UniProtKB-UniRule"/>
</dbReference>
<dbReference type="CDD" id="cd00200">
    <property type="entry name" value="WD40"/>
    <property type="match status" value="1"/>
</dbReference>
<dbReference type="InterPro" id="IPR037190">
    <property type="entry name" value="LIS1_N"/>
</dbReference>
<dbReference type="Gene3D" id="2.130.10.10">
    <property type="entry name" value="YVTN repeat-like/Quinoprotein amine dehydrogenase"/>
    <property type="match status" value="2"/>
</dbReference>
<proteinExistence type="inferred from homology"/>
<dbReference type="PROSITE" id="PS00678">
    <property type="entry name" value="WD_REPEATS_1"/>
    <property type="match status" value="3"/>
</dbReference>
<dbReference type="PROSITE" id="PS50082">
    <property type="entry name" value="WD_REPEATS_2"/>
    <property type="match status" value="6"/>
</dbReference>
<evidence type="ECO:0000313" key="2">
    <source>
        <dbReference type="EMBL" id="KAH3673813.1"/>
    </source>
</evidence>
<comment type="caution">
    <text evidence="2">The sequence shown here is derived from an EMBL/GenBank/DDBJ whole genome shotgun (WGS) entry which is preliminary data.</text>
</comment>
<reference evidence="2" key="1">
    <citation type="journal article" date="2021" name="Open Biol.">
        <title>Shared evolutionary footprints suggest mitochondrial oxidative damage underlies multiple complex I losses in fungi.</title>
        <authorList>
            <person name="Schikora-Tamarit M.A."/>
            <person name="Marcet-Houben M."/>
            <person name="Nosek J."/>
            <person name="Gabaldon T."/>
        </authorList>
    </citation>
    <scope>NUCLEOTIDE SEQUENCE</scope>
    <source>
        <strain evidence="2">NCAIM Y.01608</strain>
    </source>
</reference>
<keyword evidence="1" id="KW-0963">Cytoplasm</keyword>
<keyword evidence="1" id="KW-0493">Microtubule</keyword>
<gene>
    <name evidence="1" type="primary">PAC1</name>
    <name evidence="1" type="synonym">LIS1</name>
    <name evidence="2" type="ORF">OGATHE_001793</name>
</gene>
<keyword evidence="1" id="KW-0131">Cell cycle</keyword>
<evidence type="ECO:0000256" key="1">
    <source>
        <dbReference type="HAMAP-Rule" id="MF_03141"/>
    </source>
</evidence>
<dbReference type="InterPro" id="IPR017252">
    <property type="entry name" value="Dynein_regulator_LIS1"/>
</dbReference>
<dbReference type="InterPro" id="IPR015943">
    <property type="entry name" value="WD40/YVTN_repeat-like_dom_sf"/>
</dbReference>
<name>A0A1B7SGH7_9ASCO</name>
<dbReference type="PANTHER" id="PTHR19848">
    <property type="entry name" value="WD40 REPEAT PROTEIN"/>
    <property type="match status" value="1"/>
</dbReference>
<dbReference type="InterPro" id="IPR036322">
    <property type="entry name" value="WD40_repeat_dom_sf"/>
</dbReference>
<dbReference type="PANTHER" id="PTHR19848:SF8">
    <property type="entry name" value="F-BOX AND WD REPEAT DOMAIN CONTAINING 7"/>
    <property type="match status" value="1"/>
</dbReference>
<dbReference type="PROSITE" id="PS50294">
    <property type="entry name" value="WD_REPEATS_REGION"/>
    <property type="match status" value="3"/>
</dbReference>
<dbReference type="GO" id="GO:0005875">
    <property type="term" value="C:microtubule associated complex"/>
    <property type="evidence" value="ECO:0007669"/>
    <property type="project" value="UniProtKB-UniRule"/>
</dbReference>
<comment type="subunit">
    <text evidence="1">Self-associates. Interacts with NDL1 and dynein.</text>
</comment>
<dbReference type="Gene3D" id="1.20.960.30">
    <property type="match status" value="1"/>
</dbReference>
<keyword evidence="1" id="KW-0206">Cytoskeleton</keyword>
<dbReference type="OrthoDB" id="10264588at2759"/>
<evidence type="ECO:0000313" key="3">
    <source>
        <dbReference type="Proteomes" id="UP000788993"/>
    </source>
</evidence>
<protein>
    <recommendedName>
        <fullName evidence="1">Nuclear distribution protein PAC1</fullName>
    </recommendedName>
    <alternativeName>
        <fullName evidence="1">Lissencephaly-1 homolog</fullName>
        <shortName evidence="1">LIS-1</shortName>
    </alternativeName>
    <alternativeName>
        <fullName evidence="1">nudF homolog</fullName>
    </alternativeName>
</protein>
<dbReference type="SUPFAM" id="SSF109925">
    <property type="entry name" value="Lissencephaly-1 protein (Lis-1, PAF-AH alpha) N-terminal domain"/>
    <property type="match status" value="1"/>
</dbReference>
<dbReference type="GO" id="GO:0000922">
    <property type="term" value="C:spindle pole"/>
    <property type="evidence" value="ECO:0007669"/>
    <property type="project" value="UniProtKB-SubCell"/>
</dbReference>
<dbReference type="GO" id="GO:0005874">
    <property type="term" value="C:microtubule"/>
    <property type="evidence" value="ECO:0007669"/>
    <property type="project" value="UniProtKB-KW"/>
</dbReference>
<dbReference type="RefSeq" id="XP_018210539.1">
    <property type="nucleotide sequence ID" value="XM_018352967.1"/>
</dbReference>
<dbReference type="Proteomes" id="UP000788993">
    <property type="component" value="Unassembled WGS sequence"/>
</dbReference>
<dbReference type="SUPFAM" id="SSF50978">
    <property type="entry name" value="WD40 repeat-like"/>
    <property type="match status" value="1"/>
</dbReference>
<comment type="function">
    <text evidence="1">Positively regulates the activity of the minus-end directed microtubule motor protein dynein. Plays a central role in positioning the mitotic spindle at the bud neck during cell division. Targets cytoplasmic dynein to microtubule plus ends, thereby promoting dynein-mediated microtubule sliding along the bud cortex and consequently the movement of the mitotic spindle to the bud neck.</text>
</comment>
<organism evidence="2 3">
    <name type="scientific">Ogataea polymorpha</name>
    <dbReference type="NCBI Taxonomy" id="460523"/>
    <lineage>
        <taxon>Eukaryota</taxon>
        <taxon>Fungi</taxon>
        <taxon>Dikarya</taxon>
        <taxon>Ascomycota</taxon>
        <taxon>Saccharomycotina</taxon>
        <taxon>Pichiomycetes</taxon>
        <taxon>Pichiales</taxon>
        <taxon>Pichiaceae</taxon>
        <taxon>Ogataea</taxon>
    </lineage>
</organism>
<dbReference type="InterPro" id="IPR019775">
    <property type="entry name" value="WD40_repeat_CS"/>
</dbReference>
<keyword evidence="3" id="KW-1185">Reference proteome</keyword>